<dbReference type="InterPro" id="IPR027417">
    <property type="entry name" value="P-loop_NTPase"/>
</dbReference>
<feature type="domain" description="Helicase C-terminal" evidence="3">
    <location>
        <begin position="281"/>
        <end position="430"/>
    </location>
</feature>
<dbReference type="InterPro" id="IPR014001">
    <property type="entry name" value="Helicase_ATP-bd"/>
</dbReference>
<dbReference type="InterPro" id="IPR006935">
    <property type="entry name" value="Helicase/UvrB_N"/>
</dbReference>
<feature type="region of interest" description="Disordered" evidence="1">
    <location>
        <begin position="987"/>
        <end position="1022"/>
    </location>
</feature>
<dbReference type="Pfam" id="PF00271">
    <property type="entry name" value="Helicase_C"/>
    <property type="match status" value="1"/>
</dbReference>
<dbReference type="PANTHER" id="PTHR47396:SF1">
    <property type="entry name" value="ATP-DEPENDENT HELICASE IRC3-RELATED"/>
    <property type="match status" value="1"/>
</dbReference>
<dbReference type="SMART" id="SM00487">
    <property type="entry name" value="DEXDc"/>
    <property type="match status" value="1"/>
</dbReference>
<dbReference type="PROSITE" id="PS51192">
    <property type="entry name" value="HELICASE_ATP_BIND_1"/>
    <property type="match status" value="1"/>
</dbReference>
<reference evidence="4 5" key="1">
    <citation type="submission" date="2024-12" db="EMBL/GenBank/DDBJ databases">
        <title>The coexistence of Mycolicibacterium septicum and Mycolicibacterium nivoides in clinical samples.</title>
        <authorList>
            <person name="Wang C."/>
            <person name="Feng Y."/>
            <person name="Zong Z."/>
        </authorList>
    </citation>
    <scope>NUCLEOTIDE SEQUENCE [LARGE SCALE GENOMIC DNA]</scope>
    <source>
        <strain evidence="4 5">120309</strain>
    </source>
</reference>
<evidence type="ECO:0000259" key="2">
    <source>
        <dbReference type="PROSITE" id="PS51192"/>
    </source>
</evidence>
<keyword evidence="4" id="KW-0067">ATP-binding</keyword>
<dbReference type="PANTHER" id="PTHR47396">
    <property type="entry name" value="TYPE I RESTRICTION ENZYME ECOKI R PROTEIN"/>
    <property type="match status" value="1"/>
</dbReference>
<keyword evidence="4" id="KW-0378">Hydrolase</keyword>
<dbReference type="InterPro" id="IPR050742">
    <property type="entry name" value="Helicase_Restrict-Modif_Enz"/>
</dbReference>
<sequence>MTALLQGYSPISDAVPQPRPHQRAALDELADAGERAQLRMACGTGKTLIGPWHALEVGARTVAVFTPSIALVAQTIAEWRRVVPGVRVLAVCSDPTTDAGRAEIGVDGIDPFEGQHDQDGSVTTRAEVVAGFLERAETSGASMSLVVSTYHSSQVVADGIGLTRSGRPLDLVVADEAHHLAGRTNAAFLPVLDPRGVLARRRVFATATPIVLKSRGGAEAIDDLSGASAVARSMDDTALFGEIAYTLNVGEAVSAGLLADYRVLVTTTTEPAGEATGERAALAALLDVVRRYGVRRILTFHNRVDSARAFAERVSALIDVDGTPIRALAVDGSMHDSERVKILARLADTRMDGITVVASSQCLREGIDVPAVDAVVFADPRTSQVGIIQAIGRALRKHPGKSHGTIVIPLILDPDADDQDQLSTSSYAHVWRVLQGLRAHDSRIGHDIDRARRTGTHGYIDRDVLDWLEVTGSQPGTIITRLLQRTSSVWERNFQQLCDETDRLGSAARITTQCTALGQWITLQRILFRDGMLDEDRRKRLESVNGWRWDAKEASDERTLDRLRAVCTDRGSLDDTSPGDSIFTGYVDGLNRPLRLWVATQLCRYWDTELDSWIAEALRQMPGWDWYPLSEVDQAGVAAFRSFAAWEGHADVPPGHIEDDIDLDAWLGTVRRRKVYGTLPPILEAVLLASTPTGRRGERRFLWKPSETHWQIAEMACHQYIAKHGTLARMPIGTVEDVEGKRFELYQWCAATRSRRKRGDFRPQDSAIERFTGWTWGSPGQGGTDMITGPKLGVTDHSTRGFQQGCRCVVCVTENRSYMRRVASERRATYRADWVSAQDVREHLQGLLALETSKDRSDATFTIGAIAAAACVSRGLVSLLVGRAAEPRCSKLHRRILLDLTADDVRAVRTVQRSRGRQGIRDYNAQVDDPEPTWMLLNQAAAAGWTRQQLTAALGYSSTANTPISGKPITIAQAKLVHVWFESLDGDLTPPPLPPAKKPRTKKSPTRRNTRVDRAKAATSEAEEWAKSLLDQGYSVTRAAERSGLPIESVSTLEGRSDE</sequence>
<feature type="domain" description="Helicase ATP-binding" evidence="2">
    <location>
        <begin position="27"/>
        <end position="227"/>
    </location>
</feature>
<dbReference type="GO" id="GO:0004386">
    <property type="term" value="F:helicase activity"/>
    <property type="evidence" value="ECO:0007669"/>
    <property type="project" value="UniProtKB-KW"/>
</dbReference>
<dbReference type="PROSITE" id="PS51194">
    <property type="entry name" value="HELICASE_CTER"/>
    <property type="match status" value="1"/>
</dbReference>
<dbReference type="EMBL" id="JBKBDD010000018">
    <property type="protein sequence ID" value="MFN6547958.1"/>
    <property type="molecule type" value="Genomic_DNA"/>
</dbReference>
<keyword evidence="4" id="KW-0347">Helicase</keyword>
<keyword evidence="4" id="KW-0547">Nucleotide-binding</keyword>
<gene>
    <name evidence="4" type="ORF">ACK4CT_32670</name>
</gene>
<evidence type="ECO:0000313" key="5">
    <source>
        <dbReference type="Proteomes" id="UP001635816"/>
    </source>
</evidence>
<feature type="region of interest" description="Disordered" evidence="1">
    <location>
        <begin position="1"/>
        <end position="20"/>
    </location>
</feature>
<dbReference type="InterPro" id="IPR001650">
    <property type="entry name" value="Helicase_C-like"/>
</dbReference>
<proteinExistence type="predicted"/>
<dbReference type="SUPFAM" id="SSF52540">
    <property type="entry name" value="P-loop containing nucleoside triphosphate hydrolases"/>
    <property type="match status" value="1"/>
</dbReference>
<evidence type="ECO:0000259" key="3">
    <source>
        <dbReference type="PROSITE" id="PS51194"/>
    </source>
</evidence>
<comment type="caution">
    <text evidence="4">The sequence shown here is derived from an EMBL/GenBank/DDBJ whole genome shotgun (WGS) entry which is preliminary data.</text>
</comment>
<name>A0ABW9LIY5_9MYCO</name>
<keyword evidence="5" id="KW-1185">Reference proteome</keyword>
<dbReference type="SMART" id="SM00490">
    <property type="entry name" value="HELICc"/>
    <property type="match status" value="1"/>
</dbReference>
<protein>
    <submittedName>
        <fullName evidence="4">Helicase-related protein</fullName>
    </submittedName>
</protein>
<organism evidence="4 5">
    <name type="scientific">Mycolicibacterium nivoides</name>
    <dbReference type="NCBI Taxonomy" id="2487344"/>
    <lineage>
        <taxon>Bacteria</taxon>
        <taxon>Bacillati</taxon>
        <taxon>Actinomycetota</taxon>
        <taxon>Actinomycetes</taxon>
        <taxon>Mycobacteriales</taxon>
        <taxon>Mycobacteriaceae</taxon>
        <taxon>Mycolicibacterium</taxon>
    </lineage>
</organism>
<evidence type="ECO:0000313" key="4">
    <source>
        <dbReference type="EMBL" id="MFN6547958.1"/>
    </source>
</evidence>
<dbReference type="Gene3D" id="6.10.140.530">
    <property type="match status" value="1"/>
</dbReference>
<dbReference type="Pfam" id="PF04851">
    <property type="entry name" value="ResIII"/>
    <property type="match status" value="1"/>
</dbReference>
<evidence type="ECO:0000256" key="1">
    <source>
        <dbReference type="SAM" id="MobiDB-lite"/>
    </source>
</evidence>
<accession>A0ABW9LIY5</accession>
<feature type="compositionally biased region" description="Basic residues" evidence="1">
    <location>
        <begin position="997"/>
        <end position="1009"/>
    </location>
</feature>
<dbReference type="Gene3D" id="3.40.50.300">
    <property type="entry name" value="P-loop containing nucleotide triphosphate hydrolases"/>
    <property type="match status" value="2"/>
</dbReference>
<dbReference type="Proteomes" id="UP001635816">
    <property type="component" value="Unassembled WGS sequence"/>
</dbReference>
<dbReference type="RefSeq" id="WP_409545522.1">
    <property type="nucleotide sequence ID" value="NZ_JBKBDD010000018.1"/>
</dbReference>